<dbReference type="GO" id="GO:0016226">
    <property type="term" value="P:iron-sulfur cluster assembly"/>
    <property type="evidence" value="ECO:0007669"/>
    <property type="project" value="TreeGrafter"/>
</dbReference>
<dbReference type="OrthoDB" id="6252103at2759"/>
<dbReference type="PANTHER" id="PTHR19920:SF0">
    <property type="entry name" value="CYTOSOLIC IRON-SULFUR PROTEIN ASSEMBLY PROTEIN CIAO1-RELATED"/>
    <property type="match status" value="1"/>
</dbReference>
<dbReference type="GO" id="GO:0097361">
    <property type="term" value="C:cytosolic [4Fe-4S] assembly targeting complex"/>
    <property type="evidence" value="ECO:0007669"/>
    <property type="project" value="TreeGrafter"/>
</dbReference>
<dbReference type="EMBL" id="CAJJDO010000043">
    <property type="protein sequence ID" value="CAD8165547.1"/>
    <property type="molecule type" value="Genomic_DNA"/>
</dbReference>
<proteinExistence type="predicted"/>
<evidence type="ECO:0000313" key="2">
    <source>
        <dbReference type="EMBL" id="CAD8165547.1"/>
    </source>
</evidence>
<dbReference type="Proteomes" id="UP000689195">
    <property type="component" value="Unassembled WGS sequence"/>
</dbReference>
<gene>
    <name evidence="2" type="ORF">PPENT_87.1.T0430001</name>
</gene>
<organism evidence="2 3">
    <name type="scientific">Paramecium pentaurelia</name>
    <dbReference type="NCBI Taxonomy" id="43138"/>
    <lineage>
        <taxon>Eukaryota</taxon>
        <taxon>Sar</taxon>
        <taxon>Alveolata</taxon>
        <taxon>Ciliophora</taxon>
        <taxon>Intramacronucleata</taxon>
        <taxon>Oligohymenophorea</taxon>
        <taxon>Peniculida</taxon>
        <taxon>Parameciidae</taxon>
        <taxon>Paramecium</taxon>
    </lineage>
</organism>
<dbReference type="PROSITE" id="PS50082">
    <property type="entry name" value="WD_REPEATS_2"/>
    <property type="match status" value="1"/>
</dbReference>
<accession>A0A8S1UN33</accession>
<dbReference type="InterPro" id="IPR001680">
    <property type="entry name" value="WD40_rpt"/>
</dbReference>
<comment type="caution">
    <text evidence="2">The sequence shown here is derived from an EMBL/GenBank/DDBJ whole genome shotgun (WGS) entry which is preliminary data.</text>
</comment>
<dbReference type="Pfam" id="PF00400">
    <property type="entry name" value="WD40"/>
    <property type="match status" value="1"/>
</dbReference>
<reference evidence="2" key="1">
    <citation type="submission" date="2021-01" db="EMBL/GenBank/DDBJ databases">
        <authorList>
            <consortium name="Genoscope - CEA"/>
            <person name="William W."/>
        </authorList>
    </citation>
    <scope>NUCLEOTIDE SEQUENCE</scope>
</reference>
<dbReference type="PROSITE" id="PS50294">
    <property type="entry name" value="WD_REPEATS_REGION"/>
    <property type="match status" value="1"/>
</dbReference>
<dbReference type="SMART" id="SM00320">
    <property type="entry name" value="WD40"/>
    <property type="match status" value="3"/>
</dbReference>
<sequence length="345" mass="40733">MNQQTNLNQFNYELMEEKSVPQNGFYKSIEINKENTFLLASTDITINVFVFQQGFIKLISQLQGHRNYVTSLKFLNKKSRFLSGSLDKSIIIWSQQLLANQKYIQKIKDHQNPIVALVIHPNIENMFISASYRQILFYQYSSQKQWICLQKITEIDGIFGLSINENGTKIVLCSENHIIVILELQQLIQQQKSDQIWIVKQKIKVRQWGFRVCFLNNDTFVFQPVSKNWNGTSHLNVYTLNKLNEFKIQRKIPIKGGGNFCINNFPSQYNKQKYILLVKNGNYINLFKYTEGKFRLKYKQALCFDITKIYGTLSQDGEYLITWDEKQRQIQIRKYTELKKIQTIE</sequence>
<protein>
    <submittedName>
        <fullName evidence="2">Uncharacterized protein</fullName>
    </submittedName>
</protein>
<keyword evidence="1" id="KW-0853">WD repeat</keyword>
<dbReference type="PANTHER" id="PTHR19920">
    <property type="entry name" value="WD40 PROTEIN CIAO1"/>
    <property type="match status" value="1"/>
</dbReference>
<evidence type="ECO:0000256" key="1">
    <source>
        <dbReference type="PROSITE-ProRule" id="PRU00221"/>
    </source>
</evidence>
<name>A0A8S1UN33_9CILI</name>
<keyword evidence="3" id="KW-1185">Reference proteome</keyword>
<feature type="repeat" description="WD" evidence="1">
    <location>
        <begin position="62"/>
        <end position="94"/>
    </location>
</feature>
<dbReference type="AlphaFoldDB" id="A0A8S1UN33"/>
<evidence type="ECO:0000313" key="3">
    <source>
        <dbReference type="Proteomes" id="UP000689195"/>
    </source>
</evidence>